<sequence>MDKRTKLKTLCETRWAARADTLFTFKASFGTVVRTLDDLAKHYDAKAGAYKAAISQFSFIFTLVVVEHVLSACMPLSKQLQATLFMRSSASCNGR</sequence>
<evidence type="ECO:0000313" key="1">
    <source>
        <dbReference type="EMBL" id="KAH3882987.1"/>
    </source>
</evidence>
<keyword evidence="2" id="KW-1185">Reference proteome</keyword>
<dbReference type="EMBL" id="JAIWYP010000001">
    <property type="protein sequence ID" value="KAH3882987.1"/>
    <property type="molecule type" value="Genomic_DNA"/>
</dbReference>
<reference evidence="1" key="1">
    <citation type="journal article" date="2019" name="bioRxiv">
        <title>The Genome of the Zebra Mussel, Dreissena polymorpha: A Resource for Invasive Species Research.</title>
        <authorList>
            <person name="McCartney M.A."/>
            <person name="Auch B."/>
            <person name="Kono T."/>
            <person name="Mallez S."/>
            <person name="Zhang Y."/>
            <person name="Obille A."/>
            <person name="Becker A."/>
            <person name="Abrahante J.E."/>
            <person name="Garbe J."/>
            <person name="Badalamenti J.P."/>
            <person name="Herman A."/>
            <person name="Mangelson H."/>
            <person name="Liachko I."/>
            <person name="Sullivan S."/>
            <person name="Sone E.D."/>
            <person name="Koren S."/>
            <person name="Silverstein K.A.T."/>
            <person name="Beckman K.B."/>
            <person name="Gohl D.M."/>
        </authorList>
    </citation>
    <scope>NUCLEOTIDE SEQUENCE</scope>
    <source>
        <strain evidence="1">Duluth1</strain>
        <tissue evidence="1">Whole animal</tissue>
    </source>
</reference>
<gene>
    <name evidence="1" type="ORF">DPMN_006934</name>
</gene>
<organism evidence="1 2">
    <name type="scientific">Dreissena polymorpha</name>
    <name type="common">Zebra mussel</name>
    <name type="synonym">Mytilus polymorpha</name>
    <dbReference type="NCBI Taxonomy" id="45954"/>
    <lineage>
        <taxon>Eukaryota</taxon>
        <taxon>Metazoa</taxon>
        <taxon>Spiralia</taxon>
        <taxon>Lophotrochozoa</taxon>
        <taxon>Mollusca</taxon>
        <taxon>Bivalvia</taxon>
        <taxon>Autobranchia</taxon>
        <taxon>Heteroconchia</taxon>
        <taxon>Euheterodonta</taxon>
        <taxon>Imparidentia</taxon>
        <taxon>Neoheterodontei</taxon>
        <taxon>Myida</taxon>
        <taxon>Dreissenoidea</taxon>
        <taxon>Dreissenidae</taxon>
        <taxon>Dreissena</taxon>
    </lineage>
</organism>
<protein>
    <submittedName>
        <fullName evidence="1">Uncharacterized protein</fullName>
    </submittedName>
</protein>
<proteinExistence type="predicted"/>
<comment type="caution">
    <text evidence="1">The sequence shown here is derived from an EMBL/GenBank/DDBJ whole genome shotgun (WGS) entry which is preliminary data.</text>
</comment>
<dbReference type="Proteomes" id="UP000828390">
    <property type="component" value="Unassembled WGS sequence"/>
</dbReference>
<name>A0A9D4MXH4_DREPO</name>
<evidence type="ECO:0000313" key="2">
    <source>
        <dbReference type="Proteomes" id="UP000828390"/>
    </source>
</evidence>
<accession>A0A9D4MXH4</accession>
<reference evidence="1" key="2">
    <citation type="submission" date="2020-11" db="EMBL/GenBank/DDBJ databases">
        <authorList>
            <person name="McCartney M.A."/>
            <person name="Auch B."/>
            <person name="Kono T."/>
            <person name="Mallez S."/>
            <person name="Becker A."/>
            <person name="Gohl D.M."/>
            <person name="Silverstein K.A.T."/>
            <person name="Koren S."/>
            <person name="Bechman K.B."/>
            <person name="Herman A."/>
            <person name="Abrahante J.E."/>
            <person name="Garbe J."/>
        </authorList>
    </citation>
    <scope>NUCLEOTIDE SEQUENCE</scope>
    <source>
        <strain evidence="1">Duluth1</strain>
        <tissue evidence="1">Whole animal</tissue>
    </source>
</reference>
<dbReference type="AlphaFoldDB" id="A0A9D4MXH4"/>